<accession>A0A345P3H9</accession>
<evidence type="ECO:0000313" key="2">
    <source>
        <dbReference type="EMBL" id="AXI01838.1"/>
    </source>
</evidence>
<dbReference type="OrthoDB" id="9789605at2"/>
<protein>
    <submittedName>
        <fullName evidence="2">GNAT family N-acetyltransferase</fullName>
    </submittedName>
</protein>
<dbReference type="PANTHER" id="PTHR43451:SF1">
    <property type="entry name" value="ACETYLTRANSFERASE"/>
    <property type="match status" value="1"/>
</dbReference>
<evidence type="ECO:0000313" key="3">
    <source>
        <dbReference type="Proteomes" id="UP000253940"/>
    </source>
</evidence>
<dbReference type="EMBL" id="CP031222">
    <property type="protein sequence ID" value="AXI01838.1"/>
    <property type="molecule type" value="Genomic_DNA"/>
</dbReference>
<dbReference type="KEGG" id="mbah:HYN46_02460"/>
<dbReference type="InterPro" id="IPR000182">
    <property type="entry name" value="GNAT_dom"/>
</dbReference>
<dbReference type="PROSITE" id="PS51186">
    <property type="entry name" value="GNAT"/>
    <property type="match status" value="1"/>
</dbReference>
<feature type="domain" description="N-acetyltransferase" evidence="1">
    <location>
        <begin position="1"/>
        <end position="149"/>
    </location>
</feature>
<dbReference type="SUPFAM" id="SSF55729">
    <property type="entry name" value="Acyl-CoA N-acyltransferases (Nat)"/>
    <property type="match status" value="1"/>
</dbReference>
<reference evidence="2 3" key="1">
    <citation type="submission" date="2018-07" db="EMBL/GenBank/DDBJ databases">
        <title>Genome sequencing of Moraxellaceae gen. HYN0046.</title>
        <authorList>
            <person name="Kim M."/>
            <person name="Yi H."/>
        </authorList>
    </citation>
    <scope>NUCLEOTIDE SEQUENCE [LARGE SCALE GENOMIC DNA]</scope>
    <source>
        <strain evidence="2 3">HYN0046</strain>
    </source>
</reference>
<keyword evidence="2" id="KW-0808">Transferase</keyword>
<dbReference type="PANTHER" id="PTHR43451">
    <property type="entry name" value="ACETYLTRANSFERASE (GNAT) FAMILY PROTEIN"/>
    <property type="match status" value="1"/>
</dbReference>
<dbReference type="Pfam" id="PF13673">
    <property type="entry name" value="Acetyltransf_10"/>
    <property type="match status" value="1"/>
</dbReference>
<gene>
    <name evidence="2" type="ORF">HYN46_02460</name>
</gene>
<dbReference type="RefSeq" id="WP_114897948.1">
    <property type="nucleotide sequence ID" value="NZ_CP031222.1"/>
</dbReference>
<dbReference type="Gene3D" id="3.40.630.30">
    <property type="match status" value="1"/>
</dbReference>
<dbReference type="InterPro" id="IPR016181">
    <property type="entry name" value="Acyl_CoA_acyltransferase"/>
</dbReference>
<dbReference type="Proteomes" id="UP000253940">
    <property type="component" value="Chromosome"/>
</dbReference>
<sequence length="155" mass="17324">MNIRSITPSEFQQAAEIVRISFDHRSAQDQDEDGQRIFRAFSSADAIQKRFEEGCLSLVAEKKVEDESRLVGFIQVKQNHLLLFFVLPEFQGQGIARALFNTADLAQPILTVNSSPNAEAIYAQLGFVHSHPEPENSPIRHIPMKRADISAADSC</sequence>
<name>A0A345P3H9_9GAMM</name>
<keyword evidence="3" id="KW-1185">Reference proteome</keyword>
<dbReference type="AlphaFoldDB" id="A0A345P3H9"/>
<proteinExistence type="predicted"/>
<organism evidence="2 3">
    <name type="scientific">Aquirhabdus parva</name>
    <dbReference type="NCBI Taxonomy" id="2283318"/>
    <lineage>
        <taxon>Bacteria</taxon>
        <taxon>Pseudomonadati</taxon>
        <taxon>Pseudomonadota</taxon>
        <taxon>Gammaproteobacteria</taxon>
        <taxon>Moraxellales</taxon>
        <taxon>Moraxellaceae</taxon>
        <taxon>Aquirhabdus</taxon>
    </lineage>
</organism>
<dbReference type="CDD" id="cd04301">
    <property type="entry name" value="NAT_SF"/>
    <property type="match status" value="1"/>
</dbReference>
<dbReference type="GO" id="GO:0016747">
    <property type="term" value="F:acyltransferase activity, transferring groups other than amino-acyl groups"/>
    <property type="evidence" value="ECO:0007669"/>
    <property type="project" value="InterPro"/>
</dbReference>
<evidence type="ECO:0000259" key="1">
    <source>
        <dbReference type="PROSITE" id="PS51186"/>
    </source>
</evidence>
<dbReference type="InterPro" id="IPR052564">
    <property type="entry name" value="N-acetyltrans/Recomb-assoc"/>
</dbReference>